<dbReference type="GeneID" id="8850698"/>
<dbReference type="Proteomes" id="UP000006671">
    <property type="component" value="Unassembled WGS sequence"/>
</dbReference>
<protein>
    <submittedName>
        <fullName evidence="3">Predicted protein</fullName>
    </submittedName>
</protein>
<accession>D2VPB8</accession>
<name>D2VPB8_NAEGR</name>
<dbReference type="VEuPathDB" id="AmoebaDB:NAEGRDRAFT_70799"/>
<keyword evidence="1" id="KW-0238">DNA-binding</keyword>
<feature type="domain" description="HMG box" evidence="2">
    <location>
        <begin position="232"/>
        <end position="298"/>
    </location>
</feature>
<keyword evidence="1" id="KW-0539">Nucleus</keyword>
<feature type="DNA-binding region" description="HMG box" evidence="1">
    <location>
        <begin position="232"/>
        <end position="298"/>
    </location>
</feature>
<organism evidence="4">
    <name type="scientific">Naegleria gruberi</name>
    <name type="common">Amoeba</name>
    <dbReference type="NCBI Taxonomy" id="5762"/>
    <lineage>
        <taxon>Eukaryota</taxon>
        <taxon>Discoba</taxon>
        <taxon>Heterolobosea</taxon>
        <taxon>Tetramitia</taxon>
        <taxon>Eutetramitia</taxon>
        <taxon>Vahlkampfiidae</taxon>
        <taxon>Naegleria</taxon>
    </lineage>
</organism>
<dbReference type="InterPro" id="IPR036910">
    <property type="entry name" value="HMG_box_dom_sf"/>
</dbReference>
<dbReference type="CDD" id="cd00084">
    <property type="entry name" value="HMG-box_SF"/>
    <property type="match status" value="1"/>
</dbReference>
<dbReference type="Gene3D" id="1.10.30.10">
    <property type="entry name" value="High mobility group box domain"/>
    <property type="match status" value="1"/>
</dbReference>
<dbReference type="RefSeq" id="XP_002674151.1">
    <property type="nucleotide sequence ID" value="XM_002674105.1"/>
</dbReference>
<dbReference type="SUPFAM" id="SSF47095">
    <property type="entry name" value="HMG-box"/>
    <property type="match status" value="1"/>
</dbReference>
<dbReference type="GO" id="GO:0003677">
    <property type="term" value="F:DNA binding"/>
    <property type="evidence" value="ECO:0007669"/>
    <property type="project" value="UniProtKB-UniRule"/>
</dbReference>
<dbReference type="InParanoid" id="D2VPB8"/>
<evidence type="ECO:0000313" key="3">
    <source>
        <dbReference type="EMBL" id="EFC41407.1"/>
    </source>
</evidence>
<evidence type="ECO:0000256" key="1">
    <source>
        <dbReference type="PROSITE-ProRule" id="PRU00267"/>
    </source>
</evidence>
<dbReference type="GO" id="GO:0005634">
    <property type="term" value="C:nucleus"/>
    <property type="evidence" value="ECO:0007669"/>
    <property type="project" value="UniProtKB-UniRule"/>
</dbReference>
<dbReference type="PROSITE" id="PS50118">
    <property type="entry name" value="HMG_BOX_2"/>
    <property type="match status" value="1"/>
</dbReference>
<evidence type="ECO:0000259" key="2">
    <source>
        <dbReference type="PROSITE" id="PS50118"/>
    </source>
</evidence>
<dbReference type="AlphaFoldDB" id="D2VPB8"/>
<sequence>MVCRKWNDFITSEQFCKYYFSNIVCHVENLSEEFPLLSLDRIGCDLDNYQRVDLSAGSPMPLGEIFNILEDSSAVKKLSLLGYSWKEHFYWKVLSLIASLKKIGLKDLDETMKLTIGALLDDEKEKLKLVLKEWRLQNVFRVGFCFLCTHRFLVCMRDNGEFYGVITNVFLTHATFSNMEIQNEKLLSDFLQITGSPNCNGLITQPVKLFNDLHMALIPESRKDKASYLMRTHFIRAPFLVFTEEYTEEKRKINPTWDIDYSEISAAWEKLSTQQLQYYEEQSQQDRLRYQAAIDNFVYRLPLE</sequence>
<keyword evidence="4" id="KW-1185">Reference proteome</keyword>
<dbReference type="KEGG" id="ngr:NAEGRDRAFT_70799"/>
<dbReference type="InterPro" id="IPR009071">
    <property type="entry name" value="HMG_box_dom"/>
</dbReference>
<dbReference type="EMBL" id="GG738886">
    <property type="protein sequence ID" value="EFC41407.1"/>
    <property type="molecule type" value="Genomic_DNA"/>
</dbReference>
<evidence type="ECO:0000313" key="4">
    <source>
        <dbReference type="Proteomes" id="UP000006671"/>
    </source>
</evidence>
<proteinExistence type="predicted"/>
<gene>
    <name evidence="3" type="ORF">NAEGRDRAFT_70799</name>
</gene>
<reference evidence="3 4" key="1">
    <citation type="journal article" date="2010" name="Cell">
        <title>The genome of Naegleria gruberi illuminates early eukaryotic versatility.</title>
        <authorList>
            <person name="Fritz-Laylin L.K."/>
            <person name="Prochnik S.E."/>
            <person name="Ginger M.L."/>
            <person name="Dacks J.B."/>
            <person name="Carpenter M.L."/>
            <person name="Field M.C."/>
            <person name="Kuo A."/>
            <person name="Paredez A."/>
            <person name="Chapman J."/>
            <person name="Pham J."/>
            <person name="Shu S."/>
            <person name="Neupane R."/>
            <person name="Cipriano M."/>
            <person name="Mancuso J."/>
            <person name="Tu H."/>
            <person name="Salamov A."/>
            <person name="Lindquist E."/>
            <person name="Shapiro H."/>
            <person name="Lucas S."/>
            <person name="Grigoriev I.V."/>
            <person name="Cande W.Z."/>
            <person name="Fulton C."/>
            <person name="Rokhsar D.S."/>
            <person name="Dawson S.C."/>
        </authorList>
    </citation>
    <scope>NUCLEOTIDE SEQUENCE [LARGE SCALE GENOMIC DNA]</scope>
    <source>
        <strain evidence="3 4">NEG-M</strain>
    </source>
</reference>